<dbReference type="Proteomes" id="UP000182932">
    <property type="component" value="Unassembled WGS sequence"/>
</dbReference>
<comment type="caution">
    <text evidence="2">The sequence shown here is derived from an EMBL/GenBank/DDBJ whole genome shotgun (WGS) entry which is preliminary data.</text>
</comment>
<feature type="transmembrane region" description="Helical" evidence="1">
    <location>
        <begin position="31"/>
        <end position="49"/>
    </location>
</feature>
<sequence length="170" mass="18868">MFYELLATIFAGLAGGGLIYGLSRLTRGRIPHSWTIAGAALVMIAFSIWNEYNWFSRSAAQLPDGVVVVAASESRDWYRPWTYALPVVPRFAALDTNSIRRNPDVPQQRIADLYLMERWRAAVGVRIAVDCARPAQARLEQVTYGEEGAMISDSWEQMATDDPLIVAACG</sequence>
<dbReference type="AlphaFoldDB" id="A0A975ZLS6"/>
<keyword evidence="3" id="KW-1185">Reference proteome</keyword>
<organism evidence="2 3">
    <name type="scientific">Marinovum algicola</name>
    <dbReference type="NCBI Taxonomy" id="42444"/>
    <lineage>
        <taxon>Bacteria</taxon>
        <taxon>Pseudomonadati</taxon>
        <taxon>Pseudomonadota</taxon>
        <taxon>Alphaproteobacteria</taxon>
        <taxon>Rhodobacterales</taxon>
        <taxon>Roseobacteraceae</taxon>
        <taxon>Marinovum</taxon>
    </lineage>
</organism>
<gene>
    <name evidence="2" type="ORF">SAMN04487940_101571</name>
</gene>
<evidence type="ECO:0000256" key="1">
    <source>
        <dbReference type="SAM" id="Phobius"/>
    </source>
</evidence>
<protein>
    <submittedName>
        <fullName evidence="2">Uncharacterized protein</fullName>
    </submittedName>
</protein>
<accession>A0A975ZLS6</accession>
<dbReference type="EMBL" id="FNYY01000001">
    <property type="protein sequence ID" value="SEI67556.1"/>
    <property type="molecule type" value="Genomic_DNA"/>
</dbReference>
<dbReference type="GeneID" id="80816836"/>
<proteinExistence type="predicted"/>
<keyword evidence="1" id="KW-1133">Transmembrane helix</keyword>
<evidence type="ECO:0000313" key="3">
    <source>
        <dbReference type="Proteomes" id="UP000182932"/>
    </source>
</evidence>
<keyword evidence="1" id="KW-0472">Membrane</keyword>
<keyword evidence="1" id="KW-0812">Transmembrane</keyword>
<name>A0A975ZLS6_9RHOB</name>
<dbReference type="RefSeq" id="WP_074834775.1">
    <property type="nucleotide sequence ID" value="NZ_FNYY01000001.1"/>
</dbReference>
<evidence type="ECO:0000313" key="2">
    <source>
        <dbReference type="EMBL" id="SEI67556.1"/>
    </source>
</evidence>
<reference evidence="2 3" key="1">
    <citation type="submission" date="2016-10" db="EMBL/GenBank/DDBJ databases">
        <authorList>
            <person name="Varghese N."/>
            <person name="Submissions S."/>
        </authorList>
    </citation>
    <scope>NUCLEOTIDE SEQUENCE [LARGE SCALE GENOMIC DNA]</scope>
    <source>
        <strain evidence="2 3">FF3</strain>
    </source>
</reference>